<accession>A0A1E1L1B9</accession>
<keyword evidence="3" id="KW-0479">Metal-binding</keyword>
<dbReference type="CDD" id="cd02110">
    <property type="entry name" value="SO_family_Moco_dimer"/>
    <property type="match status" value="1"/>
</dbReference>
<evidence type="ECO:0000313" key="8">
    <source>
        <dbReference type="EMBL" id="CZT03345.1"/>
    </source>
</evidence>
<evidence type="ECO:0000256" key="2">
    <source>
        <dbReference type="ARBA" id="ARBA00022505"/>
    </source>
</evidence>
<keyword evidence="2" id="KW-0500">Molybdenum</keyword>
<dbReference type="Pfam" id="PF03404">
    <property type="entry name" value="Mo-co_dimer"/>
    <property type="match status" value="1"/>
</dbReference>
<evidence type="ECO:0000259" key="6">
    <source>
        <dbReference type="Pfam" id="PF00174"/>
    </source>
</evidence>
<evidence type="ECO:0000256" key="4">
    <source>
        <dbReference type="ARBA" id="ARBA00023002"/>
    </source>
</evidence>
<dbReference type="Pfam" id="PF00174">
    <property type="entry name" value="Oxidored_molyb"/>
    <property type="match status" value="1"/>
</dbReference>
<keyword evidence="9" id="KW-1185">Reference proteome</keyword>
<dbReference type="AlphaFoldDB" id="A0A1E1L1B9"/>
<dbReference type="InterPro" id="IPR005066">
    <property type="entry name" value="MoCF_OxRdtse_dimer"/>
</dbReference>
<comment type="cofactor">
    <cofactor evidence="1">
        <name>Mo-molybdopterin</name>
        <dbReference type="ChEBI" id="CHEBI:71302"/>
    </cofactor>
</comment>
<gene>
    <name evidence="8" type="ORF">RCO7_06197</name>
</gene>
<dbReference type="InterPro" id="IPR000572">
    <property type="entry name" value="OxRdtase_Mopterin-bd_dom"/>
</dbReference>
<dbReference type="PANTHER" id="PTHR19372:SF6">
    <property type="entry name" value="SULFITE OXIDASE"/>
    <property type="match status" value="1"/>
</dbReference>
<dbReference type="GO" id="GO:0043546">
    <property type="term" value="F:molybdopterin cofactor binding"/>
    <property type="evidence" value="ECO:0007669"/>
    <property type="project" value="TreeGrafter"/>
</dbReference>
<proteinExistence type="predicted"/>
<organism evidence="8 9">
    <name type="scientific">Rhynchosporium graminicola</name>
    <dbReference type="NCBI Taxonomy" id="2792576"/>
    <lineage>
        <taxon>Eukaryota</taxon>
        <taxon>Fungi</taxon>
        <taxon>Dikarya</taxon>
        <taxon>Ascomycota</taxon>
        <taxon>Pezizomycotina</taxon>
        <taxon>Leotiomycetes</taxon>
        <taxon>Helotiales</taxon>
        <taxon>Ploettnerulaceae</taxon>
        <taxon>Rhynchosporium</taxon>
    </lineage>
</organism>
<reference evidence="9" key="1">
    <citation type="submission" date="2016-03" db="EMBL/GenBank/DDBJ databases">
        <authorList>
            <person name="Ploux O."/>
        </authorList>
    </citation>
    <scope>NUCLEOTIDE SEQUENCE [LARGE SCALE GENOMIC DNA]</scope>
    <source>
        <strain evidence="9">UK7</strain>
    </source>
</reference>
<comment type="caution">
    <text evidence="8">The sequence shown here is derived from an EMBL/GenBank/DDBJ whole genome shotgun (WGS) entry which is preliminary data.</text>
</comment>
<name>A0A1E1L1B9_9HELO</name>
<dbReference type="GO" id="GO:0030151">
    <property type="term" value="F:molybdenum ion binding"/>
    <property type="evidence" value="ECO:0007669"/>
    <property type="project" value="InterPro"/>
</dbReference>
<evidence type="ECO:0000313" key="9">
    <source>
        <dbReference type="Proteomes" id="UP000178129"/>
    </source>
</evidence>
<dbReference type="Proteomes" id="UP000178129">
    <property type="component" value="Unassembled WGS sequence"/>
</dbReference>
<dbReference type="GO" id="GO:0005739">
    <property type="term" value="C:mitochondrion"/>
    <property type="evidence" value="ECO:0007669"/>
    <property type="project" value="TreeGrafter"/>
</dbReference>
<feature type="domain" description="Oxidoreductase molybdopterin-binding" evidence="6">
    <location>
        <begin position="170"/>
        <end position="354"/>
    </location>
</feature>
<feature type="region of interest" description="Disordered" evidence="5">
    <location>
        <begin position="528"/>
        <end position="554"/>
    </location>
</feature>
<dbReference type="FunFam" id="3.90.420.10:FF:000002">
    <property type="entry name" value="sulfite oxidase, mitochondrial"/>
    <property type="match status" value="1"/>
</dbReference>
<keyword evidence="4" id="KW-0560">Oxidoreductase</keyword>
<dbReference type="InterPro" id="IPR036374">
    <property type="entry name" value="OxRdtase_Mopterin-bd_sf"/>
</dbReference>
<dbReference type="GO" id="GO:0008482">
    <property type="term" value="F:sulfite oxidase activity"/>
    <property type="evidence" value="ECO:0007669"/>
    <property type="project" value="TreeGrafter"/>
</dbReference>
<evidence type="ECO:0000256" key="5">
    <source>
        <dbReference type="SAM" id="MobiDB-lite"/>
    </source>
</evidence>
<dbReference type="GO" id="GO:0020037">
    <property type="term" value="F:heme binding"/>
    <property type="evidence" value="ECO:0007669"/>
    <property type="project" value="TreeGrafter"/>
</dbReference>
<dbReference type="Gene3D" id="2.60.40.650">
    <property type="match status" value="1"/>
</dbReference>
<dbReference type="STRING" id="914237.A0A1E1L1B9"/>
<feature type="region of interest" description="Disordered" evidence="5">
    <location>
        <begin position="1"/>
        <end position="28"/>
    </location>
</feature>
<dbReference type="FunFam" id="2.60.40.650:FF:000008">
    <property type="entry name" value="Molybdopterin binding oxidoreductase"/>
    <property type="match status" value="1"/>
</dbReference>
<dbReference type="InParanoid" id="A0A1E1L1B9"/>
<dbReference type="SUPFAM" id="SSF81296">
    <property type="entry name" value="E set domains"/>
    <property type="match status" value="1"/>
</dbReference>
<dbReference type="InterPro" id="IPR008335">
    <property type="entry name" value="Mopterin_OxRdtase_euk"/>
</dbReference>
<dbReference type="InterPro" id="IPR014756">
    <property type="entry name" value="Ig_E-set"/>
</dbReference>
<dbReference type="PANTHER" id="PTHR19372">
    <property type="entry name" value="SULFITE REDUCTASE"/>
    <property type="match status" value="1"/>
</dbReference>
<dbReference type="Gene3D" id="3.90.420.10">
    <property type="entry name" value="Oxidoreductase, molybdopterin-binding domain"/>
    <property type="match status" value="1"/>
</dbReference>
<feature type="domain" description="Moybdenum cofactor oxidoreductase dimerisation" evidence="7">
    <location>
        <begin position="379"/>
        <end position="500"/>
    </location>
</feature>
<evidence type="ECO:0000256" key="1">
    <source>
        <dbReference type="ARBA" id="ARBA00001924"/>
    </source>
</evidence>
<dbReference type="GO" id="GO:0006790">
    <property type="term" value="P:sulfur compound metabolic process"/>
    <property type="evidence" value="ECO:0007669"/>
    <property type="project" value="TreeGrafter"/>
</dbReference>
<dbReference type="SUPFAM" id="SSF56524">
    <property type="entry name" value="Oxidoreductase molybdopterin-binding domain"/>
    <property type="match status" value="1"/>
</dbReference>
<sequence length="554" mass="63285">MAVDNKGVSASGEALASTGGDLHKDEPDVSILHPDLVIRNKDEIPDPEELGLEEELKGWHGYVEWENYPDRKEKAKEMLRKFVFPGPPEFQLVPLPKTNPVLEGVRWKQYHYALGKATRDMPAESWLFVQKEKSPDMIHVLQFPYNGEPPRNRLVETAITRNEDHFVRNHGGVPEIVPEEYFIDVTGLVNNPKRITLAMLQDESIFPRQSNVVTIQCAGTRRLEQIKEYPGDGDELLNAPWGEGAIGTARWTGVSLKKIIKYCGGLKQPNDNAHVEFIGADTYFKKGEVFNYAVSVPWRKVKLNEVLVAWEMNGKPLPKIHGFPLRTVVYGYIGARSCKWLTRINVLNQESPGPVQRKEYLYYNSQVGKHNASYSSGFSIQDMPVSSAIMSPIDMDQIIHEGTIKLRGWAYSGGGHWPVRVEASGDGGSIWYEVPYENMTEKYYYAWRLWEIDLPVDAEGWLELVVRCWDNSLNTQPTYVRSAWNWDLHVTSSCHRIKVYSINKSRPKTKAKLDLFEREGIPFLPITQPGEMDLETEEDYMQQMESRGGRDPKE</sequence>
<evidence type="ECO:0000256" key="3">
    <source>
        <dbReference type="ARBA" id="ARBA00022723"/>
    </source>
</evidence>
<dbReference type="PRINTS" id="PR00407">
    <property type="entry name" value="EUMOPTERIN"/>
</dbReference>
<evidence type="ECO:0000259" key="7">
    <source>
        <dbReference type="Pfam" id="PF03404"/>
    </source>
</evidence>
<protein>
    <submittedName>
        <fullName evidence="8">Related to nitrate reductase [NADPH]</fullName>
    </submittedName>
</protein>
<dbReference type="EMBL" id="FJUW01000028">
    <property type="protein sequence ID" value="CZT03345.1"/>
    <property type="molecule type" value="Genomic_DNA"/>
</dbReference>